<evidence type="ECO:0000313" key="3">
    <source>
        <dbReference type="Proteomes" id="UP001623600"/>
    </source>
</evidence>
<dbReference type="RefSeq" id="WP_406762398.1">
    <property type="nucleotide sequence ID" value="NZ_JBJIAB010000037.1"/>
</dbReference>
<dbReference type="EMBL" id="JBJIAB010000037">
    <property type="protein sequence ID" value="MFL0167651.1"/>
    <property type="molecule type" value="Genomic_DNA"/>
</dbReference>
<reference evidence="2 3" key="1">
    <citation type="submission" date="2024-11" db="EMBL/GenBank/DDBJ databases">
        <authorList>
            <person name="Heng Y.C."/>
            <person name="Lim A.C.H."/>
            <person name="Lee J.K.Y."/>
            <person name="Kittelmann S."/>
        </authorList>
    </citation>
    <scope>NUCLEOTIDE SEQUENCE [LARGE SCALE GENOMIC DNA]</scope>
    <source>
        <strain evidence="2 3">WILCCON 0112</strain>
    </source>
</reference>
<dbReference type="Proteomes" id="UP001623600">
    <property type="component" value="Unassembled WGS sequence"/>
</dbReference>
<feature type="domain" description="Dit-like phage tail protein N-terminal" evidence="1">
    <location>
        <begin position="19"/>
        <end position="149"/>
    </location>
</feature>
<dbReference type="Pfam" id="PF21821">
    <property type="entry name" value="Dit_like"/>
    <property type="match status" value="1"/>
</dbReference>
<evidence type="ECO:0000259" key="1">
    <source>
        <dbReference type="Pfam" id="PF21821"/>
    </source>
</evidence>
<sequence length="177" mass="19834">MAQEIFKTYFETAQGNYLFDAYFNIDHESTLSITEHPVQTGANVADHAFMQPNILSFEIGMSDVMIDVTYGGFQSFSNDSASRSVNAYKILRQLQSDRIMINVYTKLWNYTNMLIESLSASDSNETAYALKANVTLKELLVATVTTVKISERPQKTDLTNEGEQKVQEASALASFLD</sequence>
<comment type="caution">
    <text evidence="2">The sequence shown here is derived from an EMBL/GenBank/DDBJ whole genome shotgun (WGS) entry which is preliminary data.</text>
</comment>
<gene>
    <name evidence="2" type="ORF">ACJDTP_21495</name>
</gene>
<protein>
    <submittedName>
        <fullName evidence="2">Phage baseplate protein</fullName>
    </submittedName>
</protein>
<evidence type="ECO:0000313" key="2">
    <source>
        <dbReference type="EMBL" id="MFL0167651.1"/>
    </source>
</evidence>
<dbReference type="InterPro" id="IPR048494">
    <property type="entry name" value="Dit-like_N"/>
</dbReference>
<proteinExistence type="predicted"/>
<accession>A0ABW8SAP2</accession>
<name>A0ABW8SAP2_9CLOT</name>
<organism evidence="2 3">
    <name type="scientific">Candidatus Clostridium helianthi</name>
    <dbReference type="NCBI Taxonomy" id="3381660"/>
    <lineage>
        <taxon>Bacteria</taxon>
        <taxon>Bacillati</taxon>
        <taxon>Bacillota</taxon>
        <taxon>Clostridia</taxon>
        <taxon>Eubacteriales</taxon>
        <taxon>Clostridiaceae</taxon>
        <taxon>Clostridium</taxon>
    </lineage>
</organism>
<keyword evidence="3" id="KW-1185">Reference proteome</keyword>